<dbReference type="InterPro" id="IPR006887">
    <property type="entry name" value="P4R3-like_central_dom"/>
</dbReference>
<gene>
    <name evidence="6" type="ORF">OLEA9_A032660</name>
</gene>
<dbReference type="Proteomes" id="UP000594638">
    <property type="component" value="Unassembled WGS sequence"/>
</dbReference>
<dbReference type="GO" id="GO:0030289">
    <property type="term" value="C:protein phosphatase 4 complex"/>
    <property type="evidence" value="ECO:0007669"/>
    <property type="project" value="TreeGrafter"/>
</dbReference>
<name>A0A8S0TV99_OLEEU</name>
<feature type="region of interest" description="Disordered" evidence="3">
    <location>
        <begin position="780"/>
        <end position="799"/>
    </location>
</feature>
<feature type="compositionally biased region" description="Polar residues" evidence="3">
    <location>
        <begin position="679"/>
        <end position="693"/>
    </location>
</feature>
<feature type="compositionally biased region" description="Basic and acidic residues" evidence="3">
    <location>
        <begin position="837"/>
        <end position="850"/>
    </location>
</feature>
<keyword evidence="2" id="KW-0539">Nucleus</keyword>
<dbReference type="OrthoDB" id="27483at2759"/>
<dbReference type="InterPro" id="IPR016024">
    <property type="entry name" value="ARM-type_fold"/>
</dbReference>
<dbReference type="InterPro" id="IPR011993">
    <property type="entry name" value="PH-like_dom_sf"/>
</dbReference>
<reference evidence="6 7" key="1">
    <citation type="submission" date="2019-12" db="EMBL/GenBank/DDBJ databases">
        <authorList>
            <person name="Alioto T."/>
            <person name="Alioto T."/>
            <person name="Gomez Garrido J."/>
        </authorList>
    </citation>
    <scope>NUCLEOTIDE SEQUENCE [LARGE SCALE GENOMIC DNA]</scope>
</reference>
<dbReference type="PANTHER" id="PTHR23318">
    <property type="entry name" value="ATP SYNTHASE GAMMA-RELATED"/>
    <property type="match status" value="1"/>
</dbReference>
<evidence type="ECO:0000256" key="1">
    <source>
        <dbReference type="ARBA" id="ARBA00004123"/>
    </source>
</evidence>
<dbReference type="SUPFAM" id="SSF48371">
    <property type="entry name" value="ARM repeat"/>
    <property type="match status" value="1"/>
</dbReference>
<feature type="region of interest" description="Disordered" evidence="3">
    <location>
        <begin position="740"/>
        <end position="759"/>
    </location>
</feature>
<feature type="region of interest" description="Disordered" evidence="3">
    <location>
        <begin position="808"/>
        <end position="867"/>
    </location>
</feature>
<dbReference type="Gramene" id="OE9A032660T6">
    <property type="protein sequence ID" value="OE9A032660C6"/>
    <property type="gene ID" value="OE9A032660"/>
</dbReference>
<dbReference type="Pfam" id="PF04802">
    <property type="entry name" value="PP4R3"/>
    <property type="match status" value="1"/>
</dbReference>
<feature type="domain" description="PP4R3 EVH1-like" evidence="5">
    <location>
        <begin position="15"/>
        <end position="114"/>
    </location>
</feature>
<evidence type="ECO:0000313" key="7">
    <source>
        <dbReference type="Proteomes" id="UP000594638"/>
    </source>
</evidence>
<dbReference type="InterPro" id="IPR051137">
    <property type="entry name" value="PP4R3-like"/>
</dbReference>
<evidence type="ECO:0000259" key="4">
    <source>
        <dbReference type="Pfam" id="PF04802"/>
    </source>
</evidence>
<keyword evidence="7" id="KW-1185">Reference proteome</keyword>
<feature type="compositionally biased region" description="Acidic residues" evidence="3">
    <location>
        <begin position="703"/>
        <end position="712"/>
    </location>
</feature>
<dbReference type="PANTHER" id="PTHR23318:SF0">
    <property type="entry name" value="SERINE_THREONINE-PROTEIN PHOSPHATASE 4 REGULATORY SUBUNIT 3"/>
    <property type="match status" value="1"/>
</dbReference>
<dbReference type="Pfam" id="PF22972">
    <property type="entry name" value="EVH1_PP4R3"/>
    <property type="match status" value="1"/>
</dbReference>
<dbReference type="EMBL" id="CACTIH010007274">
    <property type="protein sequence ID" value="CAA3007409.1"/>
    <property type="molecule type" value="Genomic_DNA"/>
</dbReference>
<sequence>MGTQDKSPNANNSMQRVKVYRLNEDGRWDDQGTGHVNVDYLERSEDLGLFVIDEEDNETLLLHRISSQDIYRKQEDTIISWRDPKFSTELALSFQEMTGCSYIWDHICTVQRNIQFSSLSNETYHNVNNGLRELPPVELSTLPLILKTVVESGIADQLRVNELILHDRDFFRKLVDLFRICDDLENIDGLHLIFKLVRGIISLNSPQIFEKIFGDELIMDIIGCLEYDPEAAYVHHRSFLNEHVVFKEAIPIKDPLILSKIHQTYRIGYLKDVILPRALDEATVASLNSIVHSNNATVVSLLKDDSTFIQELFATLKSPTTTSESKKTLVHFLHEFCTLSKSLQMVQQLRLFRDLVSEGIFDIIADVLQSEDKKLVLTGTEILILFLNQDPSILRSYVTRQEGVLFGLLVKNMLTDFGDDMHCQFLEILRSLLDSYTSVPQRDTIVEIFYEKHFGQLIDAITSSCASNDSAQTGSKFVSSDGGTGDQSGVKPEILLNICDLLCFCVLQHPYRINFMLFCRCNFLLDDVIGKVLYLTRRPEKYLVVAAVRFVRTLISRSDEHLMDHIVKNNLFKPIVDAFVGNGDRYNLLNSAILELFEHIRKENLKLLLRYVVDSFWDQLVKLENLPSIQALKVKYEQSLETDGARSNASLLDQRKRTDERALEKEEEDYFNDSDEENSASVATSNRVQSQPVLANGPSGLVDYEDDEDDEDYKPPPKKLSDISEEDEGLAEFRLKRKLVTEEEPEPKRLMQSPKGTKPREGVLAALCSTLTQAVIPSKKSKTGAGIDGPQLDANSNNIERNCNVKGSIRLADDNRNTDVETHAKDEAASPRSFSDSLHDYPDNRQRVDDCALLSPKSSPEMAVNGS</sequence>
<dbReference type="GO" id="GO:0072542">
    <property type="term" value="F:protein phosphatase activator activity"/>
    <property type="evidence" value="ECO:0007669"/>
    <property type="project" value="TreeGrafter"/>
</dbReference>
<evidence type="ECO:0000259" key="5">
    <source>
        <dbReference type="Pfam" id="PF22972"/>
    </source>
</evidence>
<dbReference type="SUPFAM" id="SSF50729">
    <property type="entry name" value="PH domain-like"/>
    <property type="match status" value="1"/>
</dbReference>
<feature type="compositionally biased region" description="Basic and acidic residues" evidence="3">
    <location>
        <begin position="713"/>
        <end position="722"/>
    </location>
</feature>
<evidence type="ECO:0000256" key="3">
    <source>
        <dbReference type="SAM" id="MobiDB-lite"/>
    </source>
</evidence>
<feature type="region of interest" description="Disordered" evidence="3">
    <location>
        <begin position="645"/>
        <end position="728"/>
    </location>
</feature>
<evidence type="ECO:0000256" key="2">
    <source>
        <dbReference type="ARBA" id="ARBA00023242"/>
    </source>
</evidence>
<proteinExistence type="predicted"/>
<dbReference type="Gene3D" id="1.25.10.10">
    <property type="entry name" value="Leucine-rich Repeat Variant"/>
    <property type="match status" value="1"/>
</dbReference>
<dbReference type="Gene3D" id="2.30.29.30">
    <property type="entry name" value="Pleckstrin-homology domain (PH domain)/Phosphotyrosine-binding domain (PTB)"/>
    <property type="match status" value="1"/>
</dbReference>
<feature type="compositionally biased region" description="Basic and acidic residues" evidence="3">
    <location>
        <begin position="653"/>
        <end position="664"/>
    </location>
</feature>
<feature type="compositionally biased region" description="Acidic residues" evidence="3">
    <location>
        <begin position="665"/>
        <end position="678"/>
    </location>
</feature>
<feature type="domain" description="Serine/threonine-protein phosphatase 4 regulatory subunit 3-like central" evidence="4">
    <location>
        <begin position="153"/>
        <end position="638"/>
    </location>
</feature>
<evidence type="ECO:0000313" key="6">
    <source>
        <dbReference type="EMBL" id="CAA3007409.1"/>
    </source>
</evidence>
<comment type="caution">
    <text evidence="6">The sequence shown here is derived from an EMBL/GenBank/DDBJ whole genome shotgun (WGS) entry which is preliminary data.</text>
</comment>
<protein>
    <submittedName>
        <fullName evidence="6">Serine threonine- phosphatase 4 regulatory subunit 3 isoform X1</fullName>
    </submittedName>
</protein>
<feature type="compositionally biased region" description="Basic and acidic residues" evidence="3">
    <location>
        <begin position="811"/>
        <end position="829"/>
    </location>
</feature>
<comment type="subcellular location">
    <subcellularLocation>
        <location evidence="1">Nucleus</location>
    </subcellularLocation>
</comment>
<dbReference type="AlphaFoldDB" id="A0A8S0TV99"/>
<dbReference type="GO" id="GO:0005654">
    <property type="term" value="C:nucleoplasm"/>
    <property type="evidence" value="ECO:0007669"/>
    <property type="project" value="TreeGrafter"/>
</dbReference>
<dbReference type="InterPro" id="IPR055236">
    <property type="entry name" value="EVH1_PP4R3"/>
</dbReference>
<organism evidence="6 7">
    <name type="scientific">Olea europaea subsp. europaea</name>
    <dbReference type="NCBI Taxonomy" id="158383"/>
    <lineage>
        <taxon>Eukaryota</taxon>
        <taxon>Viridiplantae</taxon>
        <taxon>Streptophyta</taxon>
        <taxon>Embryophyta</taxon>
        <taxon>Tracheophyta</taxon>
        <taxon>Spermatophyta</taxon>
        <taxon>Magnoliopsida</taxon>
        <taxon>eudicotyledons</taxon>
        <taxon>Gunneridae</taxon>
        <taxon>Pentapetalae</taxon>
        <taxon>asterids</taxon>
        <taxon>lamiids</taxon>
        <taxon>Lamiales</taxon>
        <taxon>Oleaceae</taxon>
        <taxon>Oleeae</taxon>
        <taxon>Olea</taxon>
    </lineage>
</organism>
<accession>A0A8S0TV99</accession>
<dbReference type="InterPro" id="IPR011989">
    <property type="entry name" value="ARM-like"/>
</dbReference>